<dbReference type="STRING" id="1802505.A3D01_01215"/>
<evidence type="ECO:0000313" key="3">
    <source>
        <dbReference type="Proteomes" id="UP000177169"/>
    </source>
</evidence>
<comment type="caution">
    <text evidence="2">The sequence shown here is derived from an EMBL/GenBank/DDBJ whole genome shotgun (WGS) entry which is preliminary data.</text>
</comment>
<dbReference type="AlphaFoldDB" id="A0A1F7Z1M2"/>
<accession>A0A1F7Z1M2</accession>
<sequence length="355" mass="40414">MDRYSKGIAHLFVIIILALAVVGGIGYYAYKNGQISFISKNQTVTPPSPRTSEVTNWETYKSENYNFEFMYPDNLKIANRGPGPHESVVDSIDFTSMDNPQIFNLTIYSTRDTLSDFIKKNLNILFPPNMQKESSFETEHISVEKYLYKESSPNLPISFIYFFSNQANIFAFQVSNANDEKVNIADQILSTFRFLDTTASGNSDLSSFTNSVYKFSIRYPSSWTVYTPNTVDGSCKTDAENKNLVIFSKTKLTNCGFVGEQLTPQDADVTVRVHETEWEDPYNILGTPDSLINIAGETAAKYIFDENSELPNVKATRIYFNRKNKGYLIFLKQKDLLGNYDAIYDQIISTLEFYD</sequence>
<dbReference type="Proteomes" id="UP000177169">
    <property type="component" value="Unassembled WGS sequence"/>
</dbReference>
<keyword evidence="1" id="KW-0472">Membrane</keyword>
<keyword evidence="1" id="KW-1133">Transmembrane helix</keyword>
<organism evidence="2 3">
    <name type="scientific">Candidatus Woesebacteria bacterium RIFCSPHIGHO2_02_FULL_39_13</name>
    <dbReference type="NCBI Taxonomy" id="1802505"/>
    <lineage>
        <taxon>Bacteria</taxon>
        <taxon>Candidatus Woeseibacteriota</taxon>
    </lineage>
</organism>
<dbReference type="EMBL" id="MGGR01000016">
    <property type="protein sequence ID" value="OGM33556.1"/>
    <property type="molecule type" value="Genomic_DNA"/>
</dbReference>
<protein>
    <submittedName>
        <fullName evidence="2">Uncharacterized protein</fullName>
    </submittedName>
</protein>
<reference evidence="2 3" key="1">
    <citation type="journal article" date="2016" name="Nat. Commun.">
        <title>Thousands of microbial genomes shed light on interconnected biogeochemical processes in an aquifer system.</title>
        <authorList>
            <person name="Anantharaman K."/>
            <person name="Brown C.T."/>
            <person name="Hug L.A."/>
            <person name="Sharon I."/>
            <person name="Castelle C.J."/>
            <person name="Probst A.J."/>
            <person name="Thomas B.C."/>
            <person name="Singh A."/>
            <person name="Wilkins M.J."/>
            <person name="Karaoz U."/>
            <person name="Brodie E.L."/>
            <person name="Williams K.H."/>
            <person name="Hubbard S.S."/>
            <person name="Banfield J.F."/>
        </authorList>
    </citation>
    <scope>NUCLEOTIDE SEQUENCE [LARGE SCALE GENOMIC DNA]</scope>
</reference>
<name>A0A1F7Z1M2_9BACT</name>
<gene>
    <name evidence="2" type="ORF">A3D01_01215</name>
</gene>
<evidence type="ECO:0000313" key="2">
    <source>
        <dbReference type="EMBL" id="OGM33556.1"/>
    </source>
</evidence>
<keyword evidence="1" id="KW-0812">Transmembrane</keyword>
<proteinExistence type="predicted"/>
<feature type="transmembrane region" description="Helical" evidence="1">
    <location>
        <begin position="7"/>
        <end position="30"/>
    </location>
</feature>
<evidence type="ECO:0000256" key="1">
    <source>
        <dbReference type="SAM" id="Phobius"/>
    </source>
</evidence>